<name>F2NZ43_9VIRU</name>
<dbReference type="Proteomes" id="UP000203898">
    <property type="component" value="Segment"/>
</dbReference>
<accession>F2NZ43</accession>
<evidence type="ECO:0000313" key="2">
    <source>
        <dbReference type="EMBL" id="CCA61471.1"/>
    </source>
</evidence>
<organism evidence="2 3">
    <name type="scientific">Diadromus pulchellus ascovirus 4a</name>
    <dbReference type="NCBI Taxonomy" id="158683"/>
    <lineage>
        <taxon>Viruses</taxon>
        <taxon>Varidnaviria</taxon>
        <taxon>Bamfordvirae</taxon>
        <taxon>Nucleocytoviricota</taxon>
        <taxon>Megaviricetes</taxon>
        <taxon>Pimascovirales</taxon>
        <taxon>Pimascovirales incertae sedis</taxon>
        <taxon>Ascoviridae</taxon>
        <taxon>Toursvirus</taxon>
        <taxon>Toursvirus dptv1a</taxon>
    </lineage>
</organism>
<protein>
    <submittedName>
        <fullName evidence="2">Complete DpAV4 genome</fullName>
    </submittedName>
</protein>
<dbReference type="KEGG" id="vg:26683659"/>
<reference evidence="2 3" key="1">
    <citation type="journal article" date="2009" name="PLoS ONE">
        <title>Symbiotic virus at the evolutionary intersection of three types of large DNA viruses; iridoviruses, ascoviruses, and ichnoviruses.</title>
        <authorList>
            <person name="Bigot Y."/>
            <person name="Renault S."/>
            <person name="Nicolas J."/>
            <person name="Moundras C."/>
            <person name="Demattei M.V."/>
            <person name="Samain S."/>
            <person name="Bideshi D.K."/>
            <person name="Federici B.A."/>
        </authorList>
    </citation>
    <scope>NUCLEOTIDE SEQUENCE [LARGE SCALE GENOMIC DNA]</scope>
</reference>
<proteinExistence type="predicted"/>
<evidence type="ECO:0000313" key="3">
    <source>
        <dbReference type="Proteomes" id="UP000203898"/>
    </source>
</evidence>
<feature type="region of interest" description="Disordered" evidence="1">
    <location>
        <begin position="67"/>
        <end position="126"/>
    </location>
</feature>
<sequence>MVFKTAYRALEKIYKSFGIKEMCDLFFGDFIDILLGKTLKLKSLAEQYAKMRAGWHNWVKKHIGGIDDGGEDKLPGSDKPVLGGGSHKPIDILPPITGGNKPIDILPGGHKPSDIIRPEDSNRSEESLISSTVGGITGALGSVTGGLKLSR</sequence>
<feature type="compositionally biased region" description="Basic and acidic residues" evidence="1">
    <location>
        <begin position="111"/>
        <end position="126"/>
    </location>
</feature>
<dbReference type="GeneID" id="26683659"/>
<dbReference type="EMBL" id="CU469068">
    <property type="protein sequence ID" value="CCA61471.1"/>
    <property type="molecule type" value="Genomic_DNA"/>
</dbReference>
<dbReference type="RefSeq" id="YP_009640102.1">
    <property type="nucleotide sequence ID" value="NC_011335.1"/>
</dbReference>
<evidence type="ECO:0000256" key="1">
    <source>
        <dbReference type="SAM" id="MobiDB-lite"/>
    </source>
</evidence>
<keyword evidence="3" id="KW-1185">Reference proteome</keyword>